<proteinExistence type="predicted"/>
<gene>
    <name evidence="8" type="ORF">ACFP1L_13575</name>
</gene>
<dbReference type="InterPro" id="IPR050890">
    <property type="entry name" value="PTS_EIIA_component"/>
</dbReference>
<evidence type="ECO:0000256" key="5">
    <source>
        <dbReference type="ARBA" id="ARBA00022683"/>
    </source>
</evidence>
<evidence type="ECO:0000313" key="9">
    <source>
        <dbReference type="Proteomes" id="UP001596171"/>
    </source>
</evidence>
<accession>A0ABW1SNL2</accession>
<dbReference type="InterPro" id="IPR011055">
    <property type="entry name" value="Dup_hybrid_motif"/>
</dbReference>
<dbReference type="SUPFAM" id="SSF51261">
    <property type="entry name" value="Duplicated hybrid motif"/>
    <property type="match status" value="1"/>
</dbReference>
<sequence>MGLFNQRKKLTLVAPTNGQLMALKDVSDVVYARGPYGIGFAVEPTSNQVVSPIAGTISSYFPTKHAIGIQADKLEVLIHMGIDTVELNGNPFQTLVKVGDQVEVGTPLSIMDLAAIRKAGKATTTMVVVINAKDQVKRLRVPATGKVTVGEELGKVVEV</sequence>
<protein>
    <submittedName>
        <fullName evidence="8">PTS glucose transporter subunit IIA</fullName>
    </submittedName>
</protein>
<keyword evidence="6" id="KW-0418">Kinase</keyword>
<evidence type="ECO:0000256" key="1">
    <source>
        <dbReference type="ARBA" id="ARBA00004496"/>
    </source>
</evidence>
<evidence type="ECO:0000313" key="8">
    <source>
        <dbReference type="EMBL" id="MFC6202897.1"/>
    </source>
</evidence>
<organism evidence="8 9">
    <name type="scientific">Lactiplantibacillus nangangensis</name>
    <dbReference type="NCBI Taxonomy" id="2559917"/>
    <lineage>
        <taxon>Bacteria</taxon>
        <taxon>Bacillati</taxon>
        <taxon>Bacillota</taxon>
        <taxon>Bacilli</taxon>
        <taxon>Lactobacillales</taxon>
        <taxon>Lactobacillaceae</taxon>
        <taxon>Lactiplantibacillus</taxon>
    </lineage>
</organism>
<keyword evidence="2" id="KW-0813">Transport</keyword>
<comment type="caution">
    <text evidence="8">The sequence shown here is derived from an EMBL/GenBank/DDBJ whole genome shotgun (WGS) entry which is preliminary data.</text>
</comment>
<keyword evidence="4" id="KW-0808">Transferase</keyword>
<keyword evidence="5" id="KW-0598">Phosphotransferase system</keyword>
<reference evidence="9" key="1">
    <citation type="journal article" date="2019" name="Int. J. Syst. Evol. Microbiol.">
        <title>The Global Catalogue of Microorganisms (GCM) 10K type strain sequencing project: providing services to taxonomists for standard genome sequencing and annotation.</title>
        <authorList>
            <consortium name="The Broad Institute Genomics Platform"/>
            <consortium name="The Broad Institute Genome Sequencing Center for Infectious Disease"/>
            <person name="Wu L."/>
            <person name="Ma J."/>
        </authorList>
    </citation>
    <scope>NUCLEOTIDE SEQUENCE [LARGE SCALE GENOMIC DNA]</scope>
    <source>
        <strain evidence="9">CCM 8930</strain>
    </source>
</reference>
<evidence type="ECO:0000259" key="7">
    <source>
        <dbReference type="PROSITE" id="PS51093"/>
    </source>
</evidence>
<dbReference type="Pfam" id="PF00358">
    <property type="entry name" value="PTS_EIIA_1"/>
    <property type="match status" value="1"/>
</dbReference>
<keyword evidence="3 8" id="KW-0762">Sugar transport</keyword>
<evidence type="ECO:0000256" key="6">
    <source>
        <dbReference type="ARBA" id="ARBA00022777"/>
    </source>
</evidence>
<dbReference type="Proteomes" id="UP001596171">
    <property type="component" value="Unassembled WGS sequence"/>
</dbReference>
<keyword evidence="9" id="KW-1185">Reference proteome</keyword>
<evidence type="ECO:0000256" key="4">
    <source>
        <dbReference type="ARBA" id="ARBA00022679"/>
    </source>
</evidence>
<evidence type="ECO:0000256" key="2">
    <source>
        <dbReference type="ARBA" id="ARBA00022448"/>
    </source>
</evidence>
<comment type="subcellular location">
    <subcellularLocation>
        <location evidence="1">Cytoplasm</location>
    </subcellularLocation>
</comment>
<dbReference type="PANTHER" id="PTHR45008">
    <property type="entry name" value="PTS SYSTEM GLUCOSE-SPECIFIC EIIA COMPONENT"/>
    <property type="match status" value="1"/>
</dbReference>
<name>A0ABW1SNL2_9LACO</name>
<dbReference type="Gene3D" id="2.70.70.10">
    <property type="entry name" value="Glucose Permease (Domain IIA)"/>
    <property type="match status" value="1"/>
</dbReference>
<feature type="domain" description="PTS EIIA type-1" evidence="7">
    <location>
        <begin position="28"/>
        <end position="131"/>
    </location>
</feature>
<dbReference type="RefSeq" id="WP_137615985.1">
    <property type="nucleotide sequence ID" value="NZ_BJDI01000005.1"/>
</dbReference>
<dbReference type="InterPro" id="IPR001127">
    <property type="entry name" value="PTS_EIIA_1_perm"/>
</dbReference>
<dbReference type="EMBL" id="JBHSSE010000028">
    <property type="protein sequence ID" value="MFC6202897.1"/>
    <property type="molecule type" value="Genomic_DNA"/>
</dbReference>
<dbReference type="PANTHER" id="PTHR45008:SF1">
    <property type="entry name" value="PTS SYSTEM GLUCOSE-SPECIFIC EIIA COMPONENT"/>
    <property type="match status" value="1"/>
</dbReference>
<evidence type="ECO:0000256" key="3">
    <source>
        <dbReference type="ARBA" id="ARBA00022597"/>
    </source>
</evidence>
<dbReference type="PROSITE" id="PS51093">
    <property type="entry name" value="PTS_EIIA_TYPE_1"/>
    <property type="match status" value="1"/>
</dbReference>
<dbReference type="NCBIfam" id="TIGR00830">
    <property type="entry name" value="PTBA"/>
    <property type="match status" value="1"/>
</dbReference>